<protein>
    <recommendedName>
        <fullName evidence="5 7">ATP-dependent Clp protease proteolytic subunit</fullName>
        <ecNumber evidence="5">3.4.21.92</ecNumber>
    </recommendedName>
    <alternativeName>
        <fullName evidence="5">Endopeptidase Clp</fullName>
    </alternativeName>
</protein>
<comment type="similarity">
    <text evidence="1 5 7">Belongs to the peptidase S14 family.</text>
</comment>
<organism evidence="8 9">
    <name type="scientific">Vibrio parahaemolyticus</name>
    <dbReference type="NCBI Taxonomy" id="670"/>
    <lineage>
        <taxon>Bacteria</taxon>
        <taxon>Pseudomonadati</taxon>
        <taxon>Pseudomonadota</taxon>
        <taxon>Gammaproteobacteria</taxon>
        <taxon>Vibrionales</taxon>
        <taxon>Vibrionaceae</taxon>
        <taxon>Vibrio</taxon>
    </lineage>
</organism>
<dbReference type="GO" id="GO:0004252">
    <property type="term" value="F:serine-type endopeptidase activity"/>
    <property type="evidence" value="ECO:0007669"/>
    <property type="project" value="UniProtKB-UniRule"/>
</dbReference>
<comment type="caution">
    <text evidence="8">The sequence shown here is derived from an EMBL/GenBank/DDBJ whole genome shotgun (WGS) entry which is preliminary data.</text>
</comment>
<evidence type="ECO:0000313" key="8">
    <source>
        <dbReference type="EMBL" id="MDS1820866.1"/>
    </source>
</evidence>
<dbReference type="EC" id="3.4.21.92" evidence="5"/>
<dbReference type="InterPro" id="IPR018215">
    <property type="entry name" value="ClpP_Ser_AS"/>
</dbReference>
<dbReference type="HAMAP" id="MF_00444">
    <property type="entry name" value="ClpP"/>
    <property type="match status" value="1"/>
</dbReference>
<proteinExistence type="inferred from homology"/>
<evidence type="ECO:0000256" key="5">
    <source>
        <dbReference type="HAMAP-Rule" id="MF_00444"/>
    </source>
</evidence>
<dbReference type="GO" id="GO:0051117">
    <property type="term" value="F:ATPase binding"/>
    <property type="evidence" value="ECO:0007669"/>
    <property type="project" value="TreeGrafter"/>
</dbReference>
<dbReference type="EMBL" id="JAUHGG010000003">
    <property type="protein sequence ID" value="MDS1820866.1"/>
    <property type="molecule type" value="Genomic_DNA"/>
</dbReference>
<evidence type="ECO:0000256" key="2">
    <source>
        <dbReference type="ARBA" id="ARBA00022670"/>
    </source>
</evidence>
<dbReference type="Pfam" id="PF00574">
    <property type="entry name" value="CLP_protease"/>
    <property type="match status" value="1"/>
</dbReference>
<dbReference type="SUPFAM" id="SSF52096">
    <property type="entry name" value="ClpP/crotonase"/>
    <property type="match status" value="1"/>
</dbReference>
<name>A0AAW8PZ79_VIBPH</name>
<dbReference type="InterPro" id="IPR029045">
    <property type="entry name" value="ClpP/crotonase-like_dom_sf"/>
</dbReference>
<gene>
    <name evidence="5" type="primary">clpP</name>
    <name evidence="8" type="ORF">QX249_09380</name>
</gene>
<comment type="subunit">
    <text evidence="5">Fourteen ClpP subunits assemble into 2 heptameric rings which stack back to back to give a disk-like structure with a central cavity, resembling the structure of eukaryotic proteasomes.</text>
</comment>
<dbReference type="PANTHER" id="PTHR10381:SF11">
    <property type="entry name" value="ATP-DEPENDENT CLP PROTEASE PROTEOLYTIC SUBUNIT, MITOCHONDRIAL"/>
    <property type="match status" value="1"/>
</dbReference>
<dbReference type="GO" id="GO:0005737">
    <property type="term" value="C:cytoplasm"/>
    <property type="evidence" value="ECO:0007669"/>
    <property type="project" value="UniProtKB-SubCell"/>
</dbReference>
<keyword evidence="4 5" id="KW-0720">Serine protease</keyword>
<dbReference type="Proteomes" id="UP001253193">
    <property type="component" value="Unassembled WGS sequence"/>
</dbReference>
<comment type="subcellular location">
    <subcellularLocation>
        <location evidence="5">Cytoplasm</location>
    </subcellularLocation>
</comment>
<dbReference type="GO" id="GO:0009368">
    <property type="term" value="C:endopeptidase Clp complex"/>
    <property type="evidence" value="ECO:0007669"/>
    <property type="project" value="TreeGrafter"/>
</dbReference>
<feature type="active site" description="Nucleophile" evidence="5">
    <location>
        <position position="99"/>
    </location>
</feature>
<evidence type="ECO:0000256" key="7">
    <source>
        <dbReference type="RuleBase" id="RU003567"/>
    </source>
</evidence>
<feature type="active site" evidence="6">
    <location>
        <position position="99"/>
    </location>
</feature>
<keyword evidence="5" id="KW-0963">Cytoplasm</keyword>
<dbReference type="InterPro" id="IPR001907">
    <property type="entry name" value="ClpP"/>
</dbReference>
<dbReference type="GO" id="GO:0004176">
    <property type="term" value="F:ATP-dependent peptidase activity"/>
    <property type="evidence" value="ECO:0007669"/>
    <property type="project" value="InterPro"/>
</dbReference>
<dbReference type="CDD" id="cd07017">
    <property type="entry name" value="S14_ClpP_2"/>
    <property type="match status" value="1"/>
</dbReference>
<comment type="function">
    <text evidence="5">Cleaves peptides in various proteins in a process that requires ATP hydrolysis. Has a chymotrypsin-like activity. Plays a major role in the degradation of misfolded proteins.</text>
</comment>
<dbReference type="PRINTS" id="PR00127">
    <property type="entry name" value="CLPPROTEASEP"/>
</dbReference>
<dbReference type="InterPro" id="IPR023562">
    <property type="entry name" value="ClpP/TepA"/>
</dbReference>
<accession>A0AAW8PZ79</accession>
<keyword evidence="3 5" id="KW-0378">Hydrolase</keyword>
<evidence type="ECO:0000256" key="1">
    <source>
        <dbReference type="ARBA" id="ARBA00007039"/>
    </source>
</evidence>
<evidence type="ECO:0000313" key="9">
    <source>
        <dbReference type="Proteomes" id="UP001253193"/>
    </source>
</evidence>
<evidence type="ECO:0000256" key="4">
    <source>
        <dbReference type="ARBA" id="ARBA00022825"/>
    </source>
</evidence>
<dbReference type="PANTHER" id="PTHR10381">
    <property type="entry name" value="ATP-DEPENDENT CLP PROTEASE PROTEOLYTIC SUBUNIT"/>
    <property type="match status" value="1"/>
</dbReference>
<keyword evidence="2 5" id="KW-0645">Protease</keyword>
<sequence>MSYIIPSVEYVEQGIHKTANPFSYMLNERVVFLYGDVNPISANAIVAQLLALAKKDENKDIDFYINSGGGHVTEGLAIYDTMLSLPCKVNTVCIGQACSMGAFLLAGGTGKRVATPNSRVMIHQVLGGTQGQATDIQIQAEETLRLKELLTQILSENSERTYDEMYAACERDNFLTPPRAVEFGLIDSVLEPTHKRK</sequence>
<comment type="catalytic activity">
    <reaction evidence="5 6">
        <text>Hydrolysis of proteins to small peptides in the presence of ATP and magnesium. alpha-casein is the usual test substrate. In the absence of ATP, only oligopeptides shorter than five residues are hydrolyzed (such as succinyl-Leu-Tyr-|-NHMec, and Leu-Tyr-Leu-|-Tyr-Trp, in which cleavage of the -Tyr-|-Leu- and -Tyr-|-Trp bonds also occurs).</text>
        <dbReference type="EC" id="3.4.21.92"/>
    </reaction>
</comment>
<dbReference type="Gene3D" id="3.90.226.10">
    <property type="entry name" value="2-enoyl-CoA Hydratase, Chain A, domain 1"/>
    <property type="match status" value="1"/>
</dbReference>
<feature type="active site" evidence="5">
    <location>
        <position position="123"/>
    </location>
</feature>
<dbReference type="GO" id="GO:0006515">
    <property type="term" value="P:protein quality control for misfolded or incompletely synthesized proteins"/>
    <property type="evidence" value="ECO:0007669"/>
    <property type="project" value="TreeGrafter"/>
</dbReference>
<dbReference type="AlphaFoldDB" id="A0AAW8PZ79"/>
<evidence type="ECO:0000256" key="6">
    <source>
        <dbReference type="PROSITE-ProRule" id="PRU10085"/>
    </source>
</evidence>
<reference evidence="8" key="1">
    <citation type="submission" date="2023-06" db="EMBL/GenBank/DDBJ databases">
        <title>Genomic Diversity of Vibrio spp. and Metagenomic Analysis of Pathogens in Florida Gulf Coastal Waters Following Hurricane Ian.</title>
        <authorList>
            <person name="Brumfield K.D."/>
        </authorList>
    </citation>
    <scope>NUCLEOTIDE SEQUENCE</scope>
    <source>
        <strain evidence="8">WBS2B-138</strain>
    </source>
</reference>
<dbReference type="PROSITE" id="PS00381">
    <property type="entry name" value="CLP_PROTEASE_SER"/>
    <property type="match status" value="1"/>
</dbReference>
<dbReference type="RefSeq" id="WP_311019646.1">
    <property type="nucleotide sequence ID" value="NZ_JAUHGG010000003.1"/>
</dbReference>
<evidence type="ECO:0000256" key="3">
    <source>
        <dbReference type="ARBA" id="ARBA00022801"/>
    </source>
</evidence>